<dbReference type="AlphaFoldDB" id="D3VGI3"/>
<sequence length="48" mass="5740">MAWREISDYHGRQYRLGKLAEWYRIGRGIVGYSDSAATTGWDKIHRRR</sequence>
<proteinExistence type="predicted"/>
<evidence type="ECO:0000313" key="1">
    <source>
        <dbReference type="EMBL" id="CBJ90419.1"/>
    </source>
</evidence>
<name>D3VGI3_XENNA</name>
<gene>
    <name evidence="1" type="ordered locus">XNC1_2360</name>
</gene>
<protein>
    <submittedName>
        <fullName evidence="1">Uncharacterized protein</fullName>
    </submittedName>
</protein>
<accession>D3VGI3</accession>
<dbReference type="EMBL" id="FN667742">
    <property type="protein sequence ID" value="CBJ90419.1"/>
    <property type="molecule type" value="Genomic_DNA"/>
</dbReference>
<dbReference type="HOGENOM" id="CLU_3159505_0_0_6"/>
<keyword evidence="2" id="KW-1185">Reference proteome</keyword>
<evidence type="ECO:0000313" key="2">
    <source>
        <dbReference type="Proteomes" id="UP000008075"/>
    </source>
</evidence>
<reference evidence="1 2" key="1">
    <citation type="journal article" date="2011" name="PLoS ONE">
        <title>The entomopathogenic bacterial endosymbionts xenorhabdus and photorhabdus: convergent lifestyles from divergent genomes.</title>
        <authorList>
            <person name="Chaston J.M."/>
            <person name="Suen G."/>
            <person name="Tucker S.L."/>
            <person name="Andersen A.W."/>
            <person name="Bhasin A."/>
            <person name="Bode E."/>
            <person name="Bode H.B."/>
            <person name="Brachmann A.O."/>
            <person name="Cowles C.E."/>
            <person name="Cowles K.N."/>
            <person name="Darby C."/>
            <person name="de Leon L."/>
            <person name="Drace K."/>
            <person name="Du Z."/>
            <person name="Givaudan A."/>
            <person name="Herbert Tran E.E."/>
            <person name="Jewell K.A."/>
            <person name="Knack J.J."/>
            <person name="Krasomil-Osterfeld K.C."/>
            <person name="Kukor R."/>
            <person name="Lanois A."/>
            <person name="Latreille P."/>
            <person name="Leimgruber N.K."/>
            <person name="Lipke C.M."/>
            <person name="Liu R."/>
            <person name="Lu X."/>
            <person name="Martens E.C."/>
            <person name="Marri P.R."/>
            <person name="Medigue C."/>
            <person name="Menard M.L."/>
            <person name="Miller N.M."/>
            <person name="Morales-Soto N."/>
            <person name="Norton S."/>
            <person name="Ogier J.C."/>
            <person name="Orchard S.S."/>
            <person name="Park D."/>
            <person name="Park Y."/>
            <person name="Qurollo B.A."/>
            <person name="Sugar D.R."/>
            <person name="Richards G.R."/>
            <person name="Rouy Z."/>
            <person name="Slominski B."/>
            <person name="Slominski K."/>
            <person name="Snyder H."/>
            <person name="Tjaden B.C."/>
            <person name="van der Hoeven R."/>
            <person name="Welch R.D."/>
            <person name="Wheeler C."/>
            <person name="Xiang B."/>
            <person name="Barbazuk B."/>
            <person name="Gaudriault S."/>
            <person name="Goodner B."/>
            <person name="Slater S.C."/>
            <person name="Forst S."/>
            <person name="Goldman B.S."/>
            <person name="Goodrich-Blair H."/>
        </authorList>
    </citation>
    <scope>NUCLEOTIDE SEQUENCE [LARGE SCALE GENOMIC DNA]</scope>
    <source>
        <strain evidence="2">ATCC 19061 / DSM 3370 / CCUG 14189 / LMG 1036 / NCIMB 9965 / AN6</strain>
    </source>
</reference>
<organism evidence="1 2">
    <name type="scientific">Xenorhabdus nematophila (strain ATCC 19061 / DSM 3370 / CCUG 14189 / LMG 1036 / NCIMB 9965 / AN6)</name>
    <dbReference type="NCBI Taxonomy" id="406817"/>
    <lineage>
        <taxon>Bacteria</taxon>
        <taxon>Pseudomonadati</taxon>
        <taxon>Pseudomonadota</taxon>
        <taxon>Gammaproteobacteria</taxon>
        <taxon>Enterobacterales</taxon>
        <taxon>Morganellaceae</taxon>
        <taxon>Xenorhabdus</taxon>
    </lineage>
</organism>
<dbReference type="KEGG" id="xne:XNC1_2360"/>
<dbReference type="Proteomes" id="UP000008075">
    <property type="component" value="Chromosome"/>
</dbReference>